<feature type="compositionally biased region" description="Polar residues" evidence="1">
    <location>
        <begin position="139"/>
        <end position="153"/>
    </location>
</feature>
<feature type="compositionally biased region" description="Polar residues" evidence="1">
    <location>
        <begin position="580"/>
        <end position="589"/>
    </location>
</feature>
<sequence length="711" mass="81844">MIQERVEHHQYKQPSEETTQTLQHPTHSEEATSQDLRLGQNHYHFDKTEEKLNLTPEDMTSNIKEDNFNNGKNGIDIMTTQELPTSIQDMIKNDEINQPISRNLLPDEIPPELSSEENLKSLQDYMEKHSEGNRVGDPKNSQLEDVEPENSTPHYKHLLPQTDQETRKGKVDIQYCLKKFLDYIDIKLHRFLKCSENKESNPIDVSIWEWIEKSVQKIRNTTTHQQQCQKLHIEEFGIYKRDIEKCTKTLRNKDRIISKLKLELGYYKELAISTPIEQSFLCKNVTNYSALKFLNKNKPGSKTKKNLHDYKHELQASISRALSEASEYTLKRIERNFDLTKSLSPAKTKSSRNKAKKKSGKKANKGPPVQNYDEFTLLDGKEFIEGQFLGSEGDNTHDLINIQLNQDQPNHLTSQEQTDGYQNNQNDQQELVEGSQEHKNEGNKLTPANTLELSIDAEEEIVHINPVYTEQRDSLPYDELKDEDIKELAGIQTLKGSEVDIMLPQNKTEPEGPNHTTNNSCNPSSMFDVQNEPTNPTGQTPKENLGGKNLETDTKKEESKSKSNEFQKSSDNEGEDSENQDQVHSFFNSKETEESKSAMSDIEIKNQDIFEKPRQKRHSVMAPQIMSLTEKIKIKELEDVIFEQRKFISKLQKKITQDKDQTETNSPKQNNKSQSFQDSSENGESKESENSKSQEPSELHKSETSSEDPKE</sequence>
<feature type="compositionally biased region" description="Basic and acidic residues" evidence="1">
    <location>
        <begin position="127"/>
        <end position="137"/>
    </location>
</feature>
<protein>
    <submittedName>
        <fullName evidence="2">Uncharacterized protein</fullName>
    </submittedName>
</protein>
<reference evidence="2" key="1">
    <citation type="submission" date="2023-07" db="EMBL/GenBank/DDBJ databases">
        <authorList>
            <consortium name="AG Swart"/>
            <person name="Singh M."/>
            <person name="Singh A."/>
            <person name="Seah K."/>
            <person name="Emmerich C."/>
        </authorList>
    </citation>
    <scope>NUCLEOTIDE SEQUENCE</scope>
    <source>
        <strain evidence="2">DP1</strain>
    </source>
</reference>
<dbReference type="AlphaFoldDB" id="A0AAD2D9T0"/>
<feature type="region of interest" description="Disordered" evidence="1">
    <location>
        <begin position="341"/>
        <end position="372"/>
    </location>
</feature>
<dbReference type="EMBL" id="CAMPGE010028973">
    <property type="protein sequence ID" value="CAI2386464.1"/>
    <property type="molecule type" value="Genomic_DNA"/>
</dbReference>
<accession>A0AAD2D9T0</accession>
<evidence type="ECO:0000313" key="2">
    <source>
        <dbReference type="EMBL" id="CAI2386464.1"/>
    </source>
</evidence>
<feature type="compositionally biased region" description="Basic and acidic residues" evidence="1">
    <location>
        <begin position="590"/>
        <end position="613"/>
    </location>
</feature>
<feature type="compositionally biased region" description="Basic and acidic residues" evidence="1">
    <location>
        <begin position="1"/>
        <end position="10"/>
    </location>
</feature>
<feature type="compositionally biased region" description="Polar residues" evidence="1">
    <location>
        <begin position="663"/>
        <end position="678"/>
    </location>
</feature>
<evidence type="ECO:0000313" key="3">
    <source>
        <dbReference type="Proteomes" id="UP001295684"/>
    </source>
</evidence>
<feature type="region of interest" description="Disordered" evidence="1">
    <location>
        <begin position="428"/>
        <end position="449"/>
    </location>
</feature>
<feature type="compositionally biased region" description="Polar residues" evidence="1">
    <location>
        <begin position="514"/>
        <end position="542"/>
    </location>
</feature>
<feature type="compositionally biased region" description="Basic and acidic residues" evidence="1">
    <location>
        <begin position="683"/>
        <end position="711"/>
    </location>
</feature>
<feature type="compositionally biased region" description="Polar residues" evidence="1">
    <location>
        <begin position="12"/>
        <end position="35"/>
    </location>
</feature>
<dbReference type="Proteomes" id="UP001295684">
    <property type="component" value="Unassembled WGS sequence"/>
</dbReference>
<organism evidence="2 3">
    <name type="scientific">Euplotes crassus</name>
    <dbReference type="NCBI Taxonomy" id="5936"/>
    <lineage>
        <taxon>Eukaryota</taxon>
        <taxon>Sar</taxon>
        <taxon>Alveolata</taxon>
        <taxon>Ciliophora</taxon>
        <taxon>Intramacronucleata</taxon>
        <taxon>Spirotrichea</taxon>
        <taxon>Hypotrichia</taxon>
        <taxon>Euplotida</taxon>
        <taxon>Euplotidae</taxon>
        <taxon>Moneuplotes</taxon>
    </lineage>
</organism>
<feature type="region of interest" description="Disordered" evidence="1">
    <location>
        <begin position="504"/>
        <end position="619"/>
    </location>
</feature>
<comment type="caution">
    <text evidence="2">The sequence shown here is derived from an EMBL/GenBank/DDBJ whole genome shotgun (WGS) entry which is preliminary data.</text>
</comment>
<name>A0AAD2D9T0_EUPCR</name>
<proteinExistence type="predicted"/>
<evidence type="ECO:0000256" key="1">
    <source>
        <dbReference type="SAM" id="MobiDB-lite"/>
    </source>
</evidence>
<keyword evidence="3" id="KW-1185">Reference proteome</keyword>
<feature type="region of interest" description="Disordered" evidence="1">
    <location>
        <begin position="1"/>
        <end position="39"/>
    </location>
</feature>
<feature type="compositionally biased region" description="Basic and acidic residues" evidence="1">
    <location>
        <begin position="550"/>
        <end position="571"/>
    </location>
</feature>
<feature type="compositionally biased region" description="Basic residues" evidence="1">
    <location>
        <begin position="349"/>
        <end position="364"/>
    </location>
</feature>
<feature type="region of interest" description="Disordered" evidence="1">
    <location>
        <begin position="651"/>
        <end position="711"/>
    </location>
</feature>
<feature type="region of interest" description="Disordered" evidence="1">
    <location>
        <begin position="127"/>
        <end position="157"/>
    </location>
</feature>
<gene>
    <name evidence="2" type="ORF">ECRASSUSDP1_LOCUS28083</name>
</gene>